<proteinExistence type="predicted"/>
<feature type="domain" description="Carrier" evidence="1">
    <location>
        <begin position="520"/>
        <end position="595"/>
    </location>
</feature>
<comment type="caution">
    <text evidence="2">The sequence shown here is derived from an EMBL/GenBank/DDBJ whole genome shotgun (WGS) entry which is preliminary data.</text>
</comment>
<dbReference type="PANTHER" id="PTHR45527">
    <property type="entry name" value="NONRIBOSOMAL PEPTIDE SYNTHETASE"/>
    <property type="match status" value="1"/>
</dbReference>
<dbReference type="Pfam" id="PF00550">
    <property type="entry name" value="PP-binding"/>
    <property type="match status" value="1"/>
</dbReference>
<dbReference type="PROSITE" id="PS50075">
    <property type="entry name" value="CARRIER"/>
    <property type="match status" value="1"/>
</dbReference>
<dbReference type="InterPro" id="IPR000873">
    <property type="entry name" value="AMP-dep_synth/lig_dom"/>
</dbReference>
<dbReference type="Gene3D" id="2.30.38.10">
    <property type="entry name" value="Luciferase, Domain 3"/>
    <property type="match status" value="1"/>
</dbReference>
<dbReference type="Pfam" id="PF13193">
    <property type="entry name" value="AMP-binding_C"/>
    <property type="match status" value="1"/>
</dbReference>
<dbReference type="RefSeq" id="WP_279929852.1">
    <property type="nucleotide sequence ID" value="NZ_JARWBG010000024.1"/>
</dbReference>
<dbReference type="PROSITE" id="PS00455">
    <property type="entry name" value="AMP_BINDING"/>
    <property type="match status" value="1"/>
</dbReference>
<sequence length="603" mass="63528">MSGTEGVPAVFTADQGDGMLALITDRARSAPRSLAVSDGTAFLTYEQLTAAAGRLAGALRERGVRPGAAVGMLLPHSVRTVVAQLAVWWAGGSYVPLDAGYPRSRTQAMLADTDAVLTVGDKNLLEAAGIPAERALALPRDVAELPRGETPEPAAYEPSAPAYVLYTSGSTGRPKGVAVPHRAVAALAAAPGFTTLTARDRVLFHSPLTFDASVFEVWAPLANGAAVAVSTADRRSLDDLSRDVERLGATVALFTTALFHHLAARQSPLFSVLRGVLVGGEALSAQHARTVLRAHPWLELVNVYGPTEATVFATAHRVREADCAGPPPIGRPVQGATAHVLDAQGEPVSPGAVGELWIGGPRLALGYLGQPERTAECFAEHPVHGRLYRSGDLVSVRADGVLDFHGRADDQLKVRGFRIEPGEVEHALRTHPDVADAAVVVQRRSEDDARLTAFVVPGARRPDPVALRDHAIGLLPAHMAPGAWAFLDALPLTGSGKVDRRALAERPAGAAQTAPEGVGPALSPIERAVAELWGRALEQEVDRADADFFDLGGHSLLALVIVDDLREELGVELTLPEFFADPTVAGQAQLVEQALRDMLGEDG</sequence>
<dbReference type="InterPro" id="IPR020845">
    <property type="entry name" value="AMP-binding_CS"/>
</dbReference>
<accession>A0ABT6HQX7</accession>
<evidence type="ECO:0000313" key="2">
    <source>
        <dbReference type="EMBL" id="MDH2391122.1"/>
    </source>
</evidence>
<dbReference type="InterPro" id="IPR029058">
    <property type="entry name" value="AB_hydrolase_fold"/>
</dbReference>
<organism evidence="2 3">
    <name type="scientific">Streptomyces chengmaiensis</name>
    <dbReference type="NCBI Taxonomy" id="3040919"/>
    <lineage>
        <taxon>Bacteria</taxon>
        <taxon>Bacillati</taxon>
        <taxon>Actinomycetota</taxon>
        <taxon>Actinomycetes</taxon>
        <taxon>Kitasatosporales</taxon>
        <taxon>Streptomycetaceae</taxon>
        <taxon>Streptomyces</taxon>
    </lineage>
</organism>
<protein>
    <submittedName>
        <fullName evidence="2">Non-ribosomal peptide synthetase</fullName>
    </submittedName>
</protein>
<reference evidence="2 3" key="1">
    <citation type="submission" date="2023-04" db="EMBL/GenBank/DDBJ databases">
        <title>Streptomyces chengmaiensis sp. nov. isolated from the stem of mangrove plant in Hainan.</title>
        <authorList>
            <person name="Huang X."/>
            <person name="Zhou S."/>
            <person name="Chu X."/>
            <person name="Xie Y."/>
            <person name="Lin Y."/>
        </authorList>
    </citation>
    <scope>NUCLEOTIDE SEQUENCE [LARGE SCALE GENOMIC DNA]</scope>
    <source>
        <strain evidence="2 3">HNM0663</strain>
    </source>
</reference>
<dbReference type="Gene3D" id="3.40.50.980">
    <property type="match status" value="2"/>
</dbReference>
<dbReference type="InterPro" id="IPR025110">
    <property type="entry name" value="AMP-bd_C"/>
</dbReference>
<dbReference type="Proteomes" id="UP001223144">
    <property type="component" value="Unassembled WGS sequence"/>
</dbReference>
<dbReference type="NCBIfam" id="TIGR01733">
    <property type="entry name" value="AA-adenyl-dom"/>
    <property type="match status" value="1"/>
</dbReference>
<dbReference type="SUPFAM" id="SSF56801">
    <property type="entry name" value="Acetyl-CoA synthetase-like"/>
    <property type="match status" value="1"/>
</dbReference>
<evidence type="ECO:0000313" key="3">
    <source>
        <dbReference type="Proteomes" id="UP001223144"/>
    </source>
</evidence>
<dbReference type="InterPro" id="IPR010071">
    <property type="entry name" value="AA_adenyl_dom"/>
</dbReference>
<dbReference type="InterPro" id="IPR036736">
    <property type="entry name" value="ACP-like_sf"/>
</dbReference>
<dbReference type="EMBL" id="JARWBG010000024">
    <property type="protein sequence ID" value="MDH2391122.1"/>
    <property type="molecule type" value="Genomic_DNA"/>
</dbReference>
<dbReference type="Gene3D" id="3.30.300.30">
    <property type="match status" value="1"/>
</dbReference>
<dbReference type="InterPro" id="IPR009081">
    <property type="entry name" value="PP-bd_ACP"/>
</dbReference>
<name>A0ABT6HQX7_9ACTN</name>
<keyword evidence="3" id="KW-1185">Reference proteome</keyword>
<dbReference type="PANTHER" id="PTHR45527:SF1">
    <property type="entry name" value="FATTY ACID SYNTHASE"/>
    <property type="match status" value="1"/>
</dbReference>
<dbReference type="SUPFAM" id="SSF47336">
    <property type="entry name" value="ACP-like"/>
    <property type="match status" value="1"/>
</dbReference>
<dbReference type="Pfam" id="PF00501">
    <property type="entry name" value="AMP-binding"/>
    <property type="match status" value="1"/>
</dbReference>
<evidence type="ECO:0000259" key="1">
    <source>
        <dbReference type="PROSITE" id="PS50075"/>
    </source>
</evidence>
<gene>
    <name evidence="2" type="ORF">QCN29_20470</name>
</gene>
<dbReference type="Gene3D" id="3.40.50.1820">
    <property type="entry name" value="alpha/beta hydrolase"/>
    <property type="match status" value="1"/>
</dbReference>
<dbReference type="InterPro" id="IPR045851">
    <property type="entry name" value="AMP-bd_C_sf"/>
</dbReference>